<organism evidence="2 3">
    <name type="scientific">Siphonobacter curvatus</name>
    <dbReference type="NCBI Taxonomy" id="2094562"/>
    <lineage>
        <taxon>Bacteria</taxon>
        <taxon>Pseudomonadati</taxon>
        <taxon>Bacteroidota</taxon>
        <taxon>Cytophagia</taxon>
        <taxon>Cytophagales</taxon>
        <taxon>Cytophagaceae</taxon>
        <taxon>Siphonobacter</taxon>
    </lineage>
</organism>
<feature type="signal peptide" evidence="1">
    <location>
        <begin position="1"/>
        <end position="21"/>
    </location>
</feature>
<sequence length="137" mass="15188">MKNIIKSLALLLTLSTFAAQATDLEKNPGTENEANTFQTNVFKGKKATQFYCFVDKQAGQRLTITIRDQKNNVLNEQYISKNTTHVAQVIDLSQLSDGDYTLTISDANRMVVHPVRITTAAAVRYVYVSEDAAATVK</sequence>
<name>A0A2S7IFZ2_9BACT</name>
<reference evidence="3" key="1">
    <citation type="submission" date="2018-02" db="EMBL/GenBank/DDBJ databases">
        <title>Genome sequencing of Solimonas sp. HR-BB.</title>
        <authorList>
            <person name="Lee Y."/>
            <person name="Jeon C.O."/>
        </authorList>
    </citation>
    <scope>NUCLEOTIDE SEQUENCE [LARGE SCALE GENOMIC DNA]</scope>
    <source>
        <strain evidence="3">HR-U</strain>
    </source>
</reference>
<dbReference type="OrthoDB" id="961604at2"/>
<dbReference type="Pfam" id="PF11589">
    <property type="entry name" value="DUF3244"/>
    <property type="match status" value="1"/>
</dbReference>
<dbReference type="EMBL" id="PTRA01000007">
    <property type="protein sequence ID" value="PQA54101.1"/>
    <property type="molecule type" value="Genomic_DNA"/>
</dbReference>
<feature type="chain" id="PRO_5015435641" description="Secretion system C-terminal sorting domain-containing protein" evidence="1">
    <location>
        <begin position="22"/>
        <end position="137"/>
    </location>
</feature>
<dbReference type="InterPro" id="IPR021638">
    <property type="entry name" value="DUF3244"/>
</dbReference>
<gene>
    <name evidence="2" type="ORF">C5O19_23325</name>
</gene>
<accession>A0A2S7IFZ2</accession>
<dbReference type="Proteomes" id="UP000239590">
    <property type="component" value="Unassembled WGS sequence"/>
</dbReference>
<evidence type="ECO:0000313" key="2">
    <source>
        <dbReference type="EMBL" id="PQA54101.1"/>
    </source>
</evidence>
<evidence type="ECO:0000313" key="3">
    <source>
        <dbReference type="Proteomes" id="UP000239590"/>
    </source>
</evidence>
<proteinExistence type="predicted"/>
<dbReference type="Gene3D" id="2.60.40.3080">
    <property type="match status" value="1"/>
</dbReference>
<evidence type="ECO:0008006" key="4">
    <source>
        <dbReference type="Google" id="ProtNLM"/>
    </source>
</evidence>
<comment type="caution">
    <text evidence="2">The sequence shown here is derived from an EMBL/GenBank/DDBJ whole genome shotgun (WGS) entry which is preliminary data.</text>
</comment>
<dbReference type="RefSeq" id="WP_104715794.1">
    <property type="nucleotide sequence ID" value="NZ_PTRA01000007.1"/>
</dbReference>
<protein>
    <recommendedName>
        <fullName evidence="4">Secretion system C-terminal sorting domain-containing protein</fullName>
    </recommendedName>
</protein>
<dbReference type="AlphaFoldDB" id="A0A2S7IFZ2"/>
<keyword evidence="1" id="KW-0732">Signal</keyword>
<keyword evidence="3" id="KW-1185">Reference proteome</keyword>
<evidence type="ECO:0000256" key="1">
    <source>
        <dbReference type="SAM" id="SignalP"/>
    </source>
</evidence>